<dbReference type="InterPro" id="IPR001046">
    <property type="entry name" value="NRAMP_fam"/>
</dbReference>
<dbReference type="PANTHER" id="PTHR43255:SF1">
    <property type="entry name" value="IRON-SULFUR-BINDING OXIDOREDUCTASE FADF-RELATED"/>
    <property type="match status" value="1"/>
</dbReference>
<dbReference type="InterPro" id="IPR009051">
    <property type="entry name" value="Helical_ferredxn"/>
</dbReference>
<reference evidence="12 13" key="1">
    <citation type="submission" date="2018-08" db="EMBL/GenBank/DDBJ databases">
        <title>Recombination of ecologically and evolutionarily significant loci maintains genetic cohesion in the Pseudomonas syringae species complex.</title>
        <authorList>
            <person name="Dillon M."/>
            <person name="Thakur S."/>
            <person name="Almeida R.N.D."/>
            <person name="Weir B.S."/>
            <person name="Guttman D.S."/>
        </authorList>
    </citation>
    <scope>NUCLEOTIDE SEQUENCE [LARGE SCALE GENOMIC DNA]</scope>
    <source>
        <strain evidence="12 13">ICMP 7846</strain>
    </source>
</reference>
<dbReference type="NCBIfam" id="NF037982">
    <property type="entry name" value="Nramp_1"/>
    <property type="match status" value="1"/>
</dbReference>
<feature type="transmembrane region" description="Helical" evidence="10">
    <location>
        <begin position="306"/>
        <end position="325"/>
    </location>
</feature>
<protein>
    <recommendedName>
        <fullName evidence="11">4Fe-4S ferredoxin-type domain-containing protein</fullName>
    </recommendedName>
</protein>
<feature type="transmembrane region" description="Helical" evidence="10">
    <location>
        <begin position="211"/>
        <end position="236"/>
    </location>
</feature>
<dbReference type="AlphaFoldDB" id="A0A3M5D884"/>
<keyword evidence="8" id="KW-0411">Iron-sulfur</keyword>
<evidence type="ECO:0000256" key="4">
    <source>
        <dbReference type="ARBA" id="ARBA00022723"/>
    </source>
</evidence>
<dbReference type="PROSITE" id="PS00198">
    <property type="entry name" value="4FE4S_FER_1"/>
    <property type="match status" value="1"/>
</dbReference>
<keyword evidence="5 10" id="KW-1133">Transmembrane helix</keyword>
<dbReference type="GO" id="GO:0046872">
    <property type="term" value="F:metal ion binding"/>
    <property type="evidence" value="ECO:0007669"/>
    <property type="project" value="UniProtKB-KW"/>
</dbReference>
<dbReference type="InterPro" id="IPR017896">
    <property type="entry name" value="4Fe4S_Fe-S-bd"/>
</dbReference>
<dbReference type="InterPro" id="IPR004017">
    <property type="entry name" value="Cys_rich_dom"/>
</dbReference>
<feature type="domain" description="4Fe-4S ferredoxin-type" evidence="11">
    <location>
        <begin position="408"/>
        <end position="438"/>
    </location>
</feature>
<accession>A0A3M5D884</accession>
<dbReference type="GO" id="GO:0051539">
    <property type="term" value="F:4 iron, 4 sulfur cluster binding"/>
    <property type="evidence" value="ECO:0007669"/>
    <property type="project" value="UniProtKB-KW"/>
</dbReference>
<evidence type="ECO:0000256" key="2">
    <source>
        <dbReference type="ARBA" id="ARBA00022485"/>
    </source>
</evidence>
<feature type="transmembrane region" description="Helical" evidence="10">
    <location>
        <begin position="94"/>
        <end position="113"/>
    </location>
</feature>
<evidence type="ECO:0000256" key="5">
    <source>
        <dbReference type="ARBA" id="ARBA00022989"/>
    </source>
</evidence>
<dbReference type="Pfam" id="PF01566">
    <property type="entry name" value="Nramp"/>
    <property type="match status" value="1"/>
</dbReference>
<dbReference type="Gene3D" id="1.10.1060.10">
    <property type="entry name" value="Alpha-helical ferredoxin"/>
    <property type="match status" value="1"/>
</dbReference>
<dbReference type="Pfam" id="PF13183">
    <property type="entry name" value="Fer4_8"/>
    <property type="match status" value="1"/>
</dbReference>
<comment type="caution">
    <text evidence="12">The sequence shown here is derived from an EMBL/GenBank/DDBJ whole genome shotgun (WGS) entry which is preliminary data.</text>
</comment>
<proteinExistence type="predicted"/>
<evidence type="ECO:0000256" key="6">
    <source>
        <dbReference type="ARBA" id="ARBA00023002"/>
    </source>
</evidence>
<feature type="transmembrane region" description="Helical" evidence="10">
    <location>
        <begin position="16"/>
        <end position="34"/>
    </location>
</feature>
<keyword evidence="4" id="KW-0479">Metal-binding</keyword>
<feature type="transmembrane region" description="Helical" evidence="10">
    <location>
        <begin position="256"/>
        <end position="285"/>
    </location>
</feature>
<keyword evidence="7" id="KW-0408">Iron</keyword>
<evidence type="ECO:0000256" key="3">
    <source>
        <dbReference type="ARBA" id="ARBA00022692"/>
    </source>
</evidence>
<dbReference type="GO" id="GO:0016491">
    <property type="term" value="F:oxidoreductase activity"/>
    <property type="evidence" value="ECO:0007669"/>
    <property type="project" value="UniProtKB-KW"/>
</dbReference>
<keyword evidence="2" id="KW-0004">4Fe-4S</keyword>
<dbReference type="InterPro" id="IPR051460">
    <property type="entry name" value="HdrC_iron-sulfur_subunit"/>
</dbReference>
<feature type="transmembrane region" description="Helical" evidence="10">
    <location>
        <begin position="331"/>
        <end position="351"/>
    </location>
</feature>
<sequence length="825" mass="88210">MDPGNWATAIEAGSRFGYALLFVVVLASFSGMLLQSLCSRLGIATGRDLAQLSRERYRPGVARGQWLLAELSIVATDLAEVLGAALAFHLLLGVSITTGVVLTAFDTLIVLALQGANFRRLEAIVLGLIATIGACFFVELVLIGPYWPDVAAGLRPSWDTLSSQEPLYLAIGILGATVMPHNLYLHSSVVQTRVSGDDAASKRSAIRFSRLDTIGSLSLALLVNAAILILAAAAFHGSGHTEVVEIQDAYHLLDPLVGGALASFLFGFALLAATALMFVGALFVARRRLDPPSRLSKGPWMRLPKSLLAFAASFFLATLPVAGILPEGFGGWFLAGLLAIGVAWGVSELFLGMTWGGPMKHAFAGALHLAWHRRAERFGGGRSTGLKALDLADPQAPLGVEKPSDFTWNQLLGFDACVQCGKCEAMCPAFAAGQPLNPKKLIQDMVIGLAGGNDAKFAGSPYPGKPLGEHGGGPHQPIVALDGKALVDADTLWSCTTCRACVEECPMMIEHVDAIVDMRRHLTLEKGATPNKGAEVLDNLIATDNPGGFAPGGRLNWAADLNLPLMSEKKSADVLFWVGDGAFDMRNQRTLRAFVKILKAAAVDFAVLGLEERDSGDVARRLGDEATFQNLARRNIATLAKYRFTRIVSCDPHSFHVLKNEYGALGGDYQVLHHSTFIDELLRAGTLQPGRSKAGSVTYHDPCYLGRYNGEYEAPRNVLRALGIEVKEMQRSGFRSRCCGGGGGAPITDIPGKQRIPDMRMADIRETGAELVAVGCPQCTAMLEGVVAPRPEIKDIAELVAEALIEQAEAPAKKPLRREAVAEVH</sequence>
<evidence type="ECO:0000256" key="8">
    <source>
        <dbReference type="ARBA" id="ARBA00023014"/>
    </source>
</evidence>
<dbReference type="InterPro" id="IPR017900">
    <property type="entry name" value="4Fe4S_Fe_S_CS"/>
</dbReference>
<evidence type="ECO:0000256" key="7">
    <source>
        <dbReference type="ARBA" id="ARBA00023004"/>
    </source>
</evidence>
<comment type="subcellular location">
    <subcellularLocation>
        <location evidence="1">Membrane</location>
        <topology evidence="1">Multi-pass membrane protein</topology>
    </subcellularLocation>
</comment>
<dbReference type="PROSITE" id="PS51379">
    <property type="entry name" value="4FE4S_FER_2"/>
    <property type="match status" value="2"/>
</dbReference>
<dbReference type="PRINTS" id="PR00447">
    <property type="entry name" value="NATRESASSCMP"/>
</dbReference>
<evidence type="ECO:0000256" key="10">
    <source>
        <dbReference type="SAM" id="Phobius"/>
    </source>
</evidence>
<dbReference type="SUPFAM" id="SSF46548">
    <property type="entry name" value="alpha-helical ferredoxin"/>
    <property type="match status" value="1"/>
</dbReference>
<gene>
    <name evidence="12" type="ORF">ALP65_00742</name>
</gene>
<keyword evidence="3 10" id="KW-0812">Transmembrane</keyword>
<dbReference type="Pfam" id="PF02754">
    <property type="entry name" value="CCG"/>
    <property type="match status" value="2"/>
</dbReference>
<evidence type="ECO:0000313" key="12">
    <source>
        <dbReference type="EMBL" id="RMS45814.1"/>
    </source>
</evidence>
<dbReference type="PANTHER" id="PTHR43255">
    <property type="entry name" value="IRON-SULFUR-BINDING OXIDOREDUCTASE FADF-RELATED-RELATED"/>
    <property type="match status" value="1"/>
</dbReference>
<organism evidence="12 13">
    <name type="scientific">Pseudomonas aeruginosa</name>
    <dbReference type="NCBI Taxonomy" id="287"/>
    <lineage>
        <taxon>Bacteria</taxon>
        <taxon>Pseudomonadati</taxon>
        <taxon>Pseudomonadota</taxon>
        <taxon>Gammaproteobacteria</taxon>
        <taxon>Pseudomonadales</taxon>
        <taxon>Pseudomonadaceae</taxon>
        <taxon>Pseudomonas</taxon>
    </lineage>
</organism>
<evidence type="ECO:0000256" key="9">
    <source>
        <dbReference type="ARBA" id="ARBA00023136"/>
    </source>
</evidence>
<evidence type="ECO:0000313" key="13">
    <source>
        <dbReference type="Proteomes" id="UP000270834"/>
    </source>
</evidence>
<name>A0A3M5D884_PSEAI</name>
<feature type="transmembrane region" description="Helical" evidence="10">
    <location>
        <begin position="125"/>
        <end position="147"/>
    </location>
</feature>
<dbReference type="GO" id="GO:0005886">
    <property type="term" value="C:plasma membrane"/>
    <property type="evidence" value="ECO:0007669"/>
    <property type="project" value="TreeGrafter"/>
</dbReference>
<evidence type="ECO:0000259" key="11">
    <source>
        <dbReference type="PROSITE" id="PS51379"/>
    </source>
</evidence>
<dbReference type="Proteomes" id="UP000270834">
    <property type="component" value="Unassembled WGS sequence"/>
</dbReference>
<evidence type="ECO:0000256" key="1">
    <source>
        <dbReference type="ARBA" id="ARBA00004141"/>
    </source>
</evidence>
<feature type="domain" description="4Fe-4S ferredoxin-type" evidence="11">
    <location>
        <begin position="483"/>
        <end position="514"/>
    </location>
</feature>
<dbReference type="FunFam" id="1.10.1060.10:FF:000014">
    <property type="entry name" value="DgcB, Dimethylglycine catabolism"/>
    <property type="match status" value="1"/>
</dbReference>
<keyword evidence="9 10" id="KW-0472">Membrane</keyword>
<keyword evidence="6" id="KW-0560">Oxidoreductase</keyword>
<dbReference type="GO" id="GO:0046873">
    <property type="term" value="F:metal ion transmembrane transporter activity"/>
    <property type="evidence" value="ECO:0007669"/>
    <property type="project" value="InterPro"/>
</dbReference>
<feature type="transmembrane region" description="Helical" evidence="10">
    <location>
        <begin position="167"/>
        <end position="185"/>
    </location>
</feature>
<dbReference type="EMBL" id="RBSQ01001291">
    <property type="protein sequence ID" value="RMS45814.1"/>
    <property type="molecule type" value="Genomic_DNA"/>
</dbReference>